<dbReference type="EMBL" id="UINC01186408">
    <property type="protein sequence ID" value="SVD98616.1"/>
    <property type="molecule type" value="Genomic_DNA"/>
</dbReference>
<feature type="non-terminal residue" evidence="1">
    <location>
        <position position="1"/>
    </location>
</feature>
<dbReference type="NCBIfam" id="NF038133">
    <property type="entry name" value="choice_anch_L"/>
    <property type="match status" value="1"/>
</dbReference>
<dbReference type="InterPro" id="IPR049804">
    <property type="entry name" value="Choice_anch_L"/>
</dbReference>
<dbReference type="AlphaFoldDB" id="A0A382ZSL0"/>
<protein>
    <submittedName>
        <fullName evidence="1">Uncharacterized protein</fullName>
    </submittedName>
</protein>
<name>A0A382ZSL0_9ZZZZ</name>
<accession>A0A382ZSL0</accession>
<organism evidence="1">
    <name type="scientific">marine metagenome</name>
    <dbReference type="NCBI Taxonomy" id="408172"/>
    <lineage>
        <taxon>unclassified sequences</taxon>
        <taxon>metagenomes</taxon>
        <taxon>ecological metagenomes</taxon>
    </lineage>
</organism>
<feature type="non-terminal residue" evidence="1">
    <location>
        <position position="255"/>
    </location>
</feature>
<evidence type="ECO:0000313" key="1">
    <source>
        <dbReference type="EMBL" id="SVD98616.1"/>
    </source>
</evidence>
<proteinExistence type="predicted"/>
<sequence length="255" mass="26793">NIIDSTPLIENYFLSDDLSGSGDPDLLTIANSVPALIGQTFSVPSTHDAAILEFDFVPSADTVQFNYIFAGEEYLDYVNTQFNDVFAFLISGPGITGPYASPPAFPGGAINIAVVPNSNPVLPIGISTVNDQINSQYYNHDTTTSVSAFNGYTDVFTASAVVIPCNVYHIKLAITDAADAIWNSGVFFEAGSFDAAADPGALNVNTVTTDILCYGDTSGTVQLCIAGGVSPYITNWNGINPNNLGAGTYNVSVTD</sequence>
<reference evidence="1" key="1">
    <citation type="submission" date="2018-05" db="EMBL/GenBank/DDBJ databases">
        <authorList>
            <person name="Lanie J.A."/>
            <person name="Ng W.-L."/>
            <person name="Kazmierczak K.M."/>
            <person name="Andrzejewski T.M."/>
            <person name="Davidsen T.M."/>
            <person name="Wayne K.J."/>
            <person name="Tettelin H."/>
            <person name="Glass J.I."/>
            <person name="Rusch D."/>
            <person name="Podicherti R."/>
            <person name="Tsui H.-C.T."/>
            <person name="Winkler M.E."/>
        </authorList>
    </citation>
    <scope>NUCLEOTIDE SEQUENCE</scope>
</reference>
<gene>
    <name evidence="1" type="ORF">METZ01_LOCUS451470</name>
</gene>